<proteinExistence type="inferred from homology"/>
<evidence type="ECO:0000256" key="5">
    <source>
        <dbReference type="SAM" id="MobiDB-lite"/>
    </source>
</evidence>
<comment type="caution">
    <text evidence="7">The sequence shown here is derived from an EMBL/GenBank/DDBJ whole genome shotgun (WGS) entry which is preliminary data.</text>
</comment>
<comment type="similarity">
    <text evidence="2">Belongs to the cytochrome b562 family.</text>
</comment>
<dbReference type="InterPro" id="IPR009155">
    <property type="entry name" value="Cyt_b562"/>
</dbReference>
<keyword evidence="4" id="KW-0349">Heme</keyword>
<organism evidence="7 8">
    <name type="scientific">Leminorella grimontii</name>
    <dbReference type="NCBI Taxonomy" id="82981"/>
    <lineage>
        <taxon>Bacteria</taxon>
        <taxon>Pseudomonadati</taxon>
        <taxon>Pseudomonadota</taxon>
        <taxon>Gammaproteobacteria</taxon>
        <taxon>Enterobacterales</taxon>
        <taxon>Budviciaceae</taxon>
        <taxon>Leminorella</taxon>
    </lineage>
</organism>
<evidence type="ECO:0000313" key="8">
    <source>
        <dbReference type="Proteomes" id="UP001058124"/>
    </source>
</evidence>
<feature type="chain" id="PRO_5043540207" evidence="6">
    <location>
        <begin position="23"/>
        <end position="128"/>
    </location>
</feature>
<evidence type="ECO:0000256" key="3">
    <source>
        <dbReference type="ARBA" id="ARBA00022729"/>
    </source>
</evidence>
<dbReference type="Gene3D" id="1.20.120.10">
    <property type="entry name" value="Cytochrome c/b562"/>
    <property type="match status" value="1"/>
</dbReference>
<sequence length="128" mass="13894">MNKWLVSALAACALTAGSLAHAQGVDEHMKAIAKSYRTVLNADSPEALKQGLTTMKQEAQLAQKGVPDKLEGKSPDSPEMKDFRHGLDELIGEIDAAQALADAGKLDQAKQAAEQFKATRDEYHKKYK</sequence>
<accession>A0AAV5N2Q5</accession>
<comment type="function">
    <text evidence="1">Electron-transport protein of unknown function.</text>
</comment>
<evidence type="ECO:0000256" key="4">
    <source>
        <dbReference type="PIRSR" id="PIRSR000029-1"/>
    </source>
</evidence>
<dbReference type="GO" id="GO:0020037">
    <property type="term" value="F:heme binding"/>
    <property type="evidence" value="ECO:0007669"/>
    <property type="project" value="InterPro"/>
</dbReference>
<dbReference type="AlphaFoldDB" id="A0AAV5N2Q5"/>
<protein>
    <submittedName>
        <fullName evidence="7">Cytochrome B562</fullName>
    </submittedName>
</protein>
<dbReference type="EMBL" id="BRLH01000005">
    <property type="protein sequence ID" value="GKX56260.1"/>
    <property type="molecule type" value="Genomic_DNA"/>
</dbReference>
<keyword evidence="4" id="KW-0408">Iron</keyword>
<keyword evidence="8" id="KW-1185">Reference proteome</keyword>
<feature type="signal peptide" evidence="6">
    <location>
        <begin position="1"/>
        <end position="22"/>
    </location>
</feature>
<dbReference type="RefSeq" id="WP_027274702.1">
    <property type="nucleotide sequence ID" value="NZ_BRLH01000005.1"/>
</dbReference>
<feature type="compositionally biased region" description="Basic and acidic residues" evidence="5">
    <location>
        <begin position="66"/>
        <end position="82"/>
    </location>
</feature>
<name>A0AAV5N2Q5_9GAMM</name>
<evidence type="ECO:0000256" key="6">
    <source>
        <dbReference type="SAM" id="SignalP"/>
    </source>
</evidence>
<dbReference type="Pfam" id="PF07361">
    <property type="entry name" value="Cytochrom_B562"/>
    <property type="match status" value="1"/>
</dbReference>
<gene>
    <name evidence="7" type="ORF">SOASR030_23720</name>
</gene>
<dbReference type="GO" id="GO:0005506">
    <property type="term" value="F:iron ion binding"/>
    <property type="evidence" value="ECO:0007669"/>
    <property type="project" value="InterPro"/>
</dbReference>
<keyword evidence="4" id="KW-0479">Metal-binding</keyword>
<dbReference type="GO" id="GO:0009055">
    <property type="term" value="F:electron transfer activity"/>
    <property type="evidence" value="ECO:0007669"/>
    <property type="project" value="InterPro"/>
</dbReference>
<evidence type="ECO:0000313" key="7">
    <source>
        <dbReference type="EMBL" id="GKX56260.1"/>
    </source>
</evidence>
<reference evidence="7" key="1">
    <citation type="submission" date="2022-06" db="EMBL/GenBank/DDBJ databases">
        <title>Draft genome sequences of Leminorella grimontii str. JCM5902.</title>
        <authorList>
            <person name="Wakabayashi Y."/>
            <person name="Kojima K."/>
        </authorList>
    </citation>
    <scope>NUCLEOTIDE SEQUENCE</scope>
    <source>
        <strain evidence="7">JCM 5902</strain>
    </source>
</reference>
<feature type="region of interest" description="Disordered" evidence="5">
    <location>
        <begin position="60"/>
        <end position="82"/>
    </location>
</feature>
<dbReference type="Proteomes" id="UP001058124">
    <property type="component" value="Unassembled WGS sequence"/>
</dbReference>
<dbReference type="InterPro" id="IPR010980">
    <property type="entry name" value="Cyt_c/b562"/>
</dbReference>
<feature type="binding site" description="axial binding residue" evidence="4">
    <location>
        <position position="124"/>
    </location>
    <ligand>
        <name>heme b</name>
        <dbReference type="ChEBI" id="CHEBI:60344"/>
    </ligand>
    <ligandPart>
        <name>Fe</name>
        <dbReference type="ChEBI" id="CHEBI:18248"/>
    </ligandPart>
</feature>
<dbReference type="NCBIfam" id="NF011632">
    <property type="entry name" value="PRK15058.1"/>
    <property type="match status" value="1"/>
</dbReference>
<keyword evidence="3 6" id="KW-0732">Signal</keyword>
<dbReference type="GO" id="GO:0022900">
    <property type="term" value="P:electron transport chain"/>
    <property type="evidence" value="ECO:0007669"/>
    <property type="project" value="InterPro"/>
</dbReference>
<comment type="cofactor">
    <cofactor evidence="4">
        <name>heme b</name>
        <dbReference type="ChEBI" id="CHEBI:60344"/>
    </cofactor>
    <text evidence="4">Binds 1 heme b (iron(II)-protoporphyrin IX) group per molecule.</text>
</comment>
<evidence type="ECO:0000256" key="1">
    <source>
        <dbReference type="ARBA" id="ARBA00002028"/>
    </source>
</evidence>
<dbReference type="PIRSF" id="PIRSF000029">
    <property type="entry name" value="Cytochrome_b562"/>
    <property type="match status" value="1"/>
</dbReference>
<evidence type="ECO:0000256" key="2">
    <source>
        <dbReference type="ARBA" id="ARBA00005523"/>
    </source>
</evidence>
<dbReference type="SUPFAM" id="SSF47175">
    <property type="entry name" value="Cytochromes"/>
    <property type="match status" value="1"/>
</dbReference>
<dbReference type="GO" id="GO:0042597">
    <property type="term" value="C:periplasmic space"/>
    <property type="evidence" value="ECO:0007669"/>
    <property type="project" value="InterPro"/>
</dbReference>
<feature type="binding site" description="axial binding residue" evidence="4">
    <location>
        <position position="29"/>
    </location>
    <ligand>
        <name>heme b</name>
        <dbReference type="ChEBI" id="CHEBI:60344"/>
    </ligand>
    <ligandPart>
        <name>Fe</name>
        <dbReference type="ChEBI" id="CHEBI:18248"/>
    </ligandPart>
</feature>